<dbReference type="InterPro" id="IPR029032">
    <property type="entry name" value="AhpD-like"/>
</dbReference>
<dbReference type="Proteomes" id="UP000325161">
    <property type="component" value="Chromosome"/>
</dbReference>
<dbReference type="OrthoDB" id="9801997at2"/>
<dbReference type="KEGG" id="pacr:FXN63_24390"/>
<accession>A0A5C0B5M9</accession>
<dbReference type="GO" id="GO:0051920">
    <property type="term" value="F:peroxiredoxin activity"/>
    <property type="evidence" value="ECO:0007669"/>
    <property type="project" value="InterPro"/>
</dbReference>
<organism evidence="2 3">
    <name type="scientific">Pigmentiphaga aceris</name>
    <dbReference type="NCBI Taxonomy" id="1940612"/>
    <lineage>
        <taxon>Bacteria</taxon>
        <taxon>Pseudomonadati</taxon>
        <taxon>Pseudomonadota</taxon>
        <taxon>Betaproteobacteria</taxon>
        <taxon>Burkholderiales</taxon>
        <taxon>Alcaligenaceae</taxon>
        <taxon>Pigmentiphaga</taxon>
    </lineage>
</organism>
<evidence type="ECO:0000313" key="3">
    <source>
        <dbReference type="Proteomes" id="UP000325161"/>
    </source>
</evidence>
<reference evidence="2 3" key="1">
    <citation type="submission" date="2019-08" db="EMBL/GenBank/DDBJ databases">
        <title>Amphibian skin-associated Pigmentiphaga: genome sequence and occurrence across geography and hosts.</title>
        <authorList>
            <person name="Bletz M.C."/>
            <person name="Bunk B."/>
            <person name="Sproeer C."/>
            <person name="Biwer P."/>
            <person name="Reiter S."/>
            <person name="Rabemananjara F.C.E."/>
            <person name="Schulz S."/>
            <person name="Overmann J."/>
            <person name="Vences M."/>
        </authorList>
    </citation>
    <scope>NUCLEOTIDE SEQUENCE [LARGE SCALE GENOMIC DNA]</scope>
    <source>
        <strain evidence="2 3">Mada1488</strain>
    </source>
</reference>
<dbReference type="Gene3D" id="1.20.1290.10">
    <property type="entry name" value="AhpD-like"/>
    <property type="match status" value="1"/>
</dbReference>
<dbReference type="Pfam" id="PF02627">
    <property type="entry name" value="CMD"/>
    <property type="match status" value="1"/>
</dbReference>
<sequence>MSRILDVLPEHMTPDMKETLAAQKTQFMSLTWQLVMAHLPAQLKAMGTLMGTFATDSIVPKRLIEIAVVAVSHLNDCRHCSGRHSVRLVQLGLSPDTVSCLLDVDVPDLSDQERLVRDYAVAVSEYSANIDDAMIDRLRVHFSEAQIVELTLRIALAGFFNRFNNALGISLDDDHIVAGKKLGLTL</sequence>
<dbReference type="SUPFAM" id="SSF69118">
    <property type="entry name" value="AhpD-like"/>
    <property type="match status" value="1"/>
</dbReference>
<dbReference type="RefSeq" id="WP_148818101.1">
    <property type="nucleotide sequence ID" value="NZ_CP043046.1"/>
</dbReference>
<evidence type="ECO:0000259" key="1">
    <source>
        <dbReference type="Pfam" id="PF02627"/>
    </source>
</evidence>
<protein>
    <submittedName>
        <fullName evidence="2">Carboxymuconolactone decarboxylase family protein</fullName>
    </submittedName>
</protein>
<name>A0A5C0B5M9_9BURK</name>
<gene>
    <name evidence="2" type="ORF">FXN63_24390</name>
</gene>
<dbReference type="PANTHER" id="PTHR35446">
    <property type="entry name" value="SI:CH211-175M2.5"/>
    <property type="match status" value="1"/>
</dbReference>
<keyword evidence="3" id="KW-1185">Reference proteome</keyword>
<evidence type="ECO:0000313" key="2">
    <source>
        <dbReference type="EMBL" id="QEI08630.1"/>
    </source>
</evidence>
<dbReference type="PANTHER" id="PTHR35446:SF2">
    <property type="entry name" value="CARBOXYMUCONOLACTONE DECARBOXYLASE-LIKE DOMAIN-CONTAINING PROTEIN"/>
    <property type="match status" value="1"/>
</dbReference>
<proteinExistence type="predicted"/>
<feature type="domain" description="Carboxymuconolactone decarboxylase-like" evidence="1">
    <location>
        <begin position="47"/>
        <end position="108"/>
    </location>
</feature>
<dbReference type="EMBL" id="CP043046">
    <property type="protein sequence ID" value="QEI08630.1"/>
    <property type="molecule type" value="Genomic_DNA"/>
</dbReference>
<dbReference type="InterPro" id="IPR003779">
    <property type="entry name" value="CMD-like"/>
</dbReference>
<dbReference type="AlphaFoldDB" id="A0A5C0B5M9"/>